<keyword evidence="5 9" id="KW-0697">Rotamase</keyword>
<keyword evidence="4" id="KW-0963">Cytoplasm</keyword>
<sequence>MNISDNCVATFHYTLRDEQGGELESSRGGEPSAYLHGANNIIPGLENALAGHGPGETVEITLPPADAYGLRNAEREQKVPVKHLLFEGRLRPGAVAQLNTSQGRVPVTVLKVGRHSATVDTNHPLAGKTLCFEVEILEVREATGEEIDHGHAHGVGGHQH</sequence>
<dbReference type="Gene3D" id="3.10.50.40">
    <property type="match status" value="1"/>
</dbReference>
<comment type="function">
    <text evidence="8">Also involved in hydrogenase metallocenter assembly, probably by participating in the nickel insertion step. This function in hydrogenase biosynthesis requires chaperone activity and the presence of the metal-binding domain, but not PPIase activity.</text>
</comment>
<evidence type="ECO:0000256" key="8">
    <source>
        <dbReference type="ARBA" id="ARBA00037071"/>
    </source>
</evidence>
<dbReference type="GO" id="GO:0042026">
    <property type="term" value="P:protein refolding"/>
    <property type="evidence" value="ECO:0007669"/>
    <property type="project" value="UniProtKB-ARBA"/>
</dbReference>
<reference evidence="12" key="1">
    <citation type="submission" date="2021-02" db="EMBL/GenBank/DDBJ databases">
        <title>PHA producing bacteria isolated from coastal sediment in Guangdong, Shenzhen.</title>
        <authorList>
            <person name="Zheng W."/>
            <person name="Yu S."/>
            <person name="Huang Y."/>
        </authorList>
    </citation>
    <scope>NUCLEOTIDE SEQUENCE</scope>
    <source>
        <strain evidence="12">TN14-10</strain>
    </source>
</reference>
<dbReference type="GO" id="GO:0003755">
    <property type="term" value="F:peptidyl-prolyl cis-trans isomerase activity"/>
    <property type="evidence" value="ECO:0007669"/>
    <property type="project" value="UniProtKB-UniRule"/>
</dbReference>
<proteinExistence type="inferred from homology"/>
<evidence type="ECO:0000256" key="5">
    <source>
        <dbReference type="ARBA" id="ARBA00023110"/>
    </source>
</evidence>
<keyword evidence="7 9" id="KW-0413">Isomerase</keyword>
<protein>
    <recommendedName>
        <fullName evidence="10">Peptidyl-prolyl cis-trans isomerase</fullName>
        <ecNumber evidence="10">5.2.1.8</ecNumber>
    </recommendedName>
</protein>
<dbReference type="PROSITE" id="PS50059">
    <property type="entry name" value="FKBP_PPIASE"/>
    <property type="match status" value="1"/>
</dbReference>
<keyword evidence="6" id="KW-0143">Chaperone</keyword>
<accession>A0A939DIR0</accession>
<evidence type="ECO:0000256" key="1">
    <source>
        <dbReference type="ARBA" id="ARBA00000971"/>
    </source>
</evidence>
<evidence type="ECO:0000256" key="4">
    <source>
        <dbReference type="ARBA" id="ARBA00022490"/>
    </source>
</evidence>
<evidence type="ECO:0000313" key="12">
    <source>
        <dbReference type="EMBL" id="MBN7799085.1"/>
    </source>
</evidence>
<gene>
    <name evidence="12" type="ORF">JYP50_20980</name>
</gene>
<evidence type="ECO:0000256" key="7">
    <source>
        <dbReference type="ARBA" id="ARBA00023235"/>
    </source>
</evidence>
<comment type="catalytic activity">
    <reaction evidence="1 9 10">
        <text>[protein]-peptidylproline (omega=180) = [protein]-peptidylproline (omega=0)</text>
        <dbReference type="Rhea" id="RHEA:16237"/>
        <dbReference type="Rhea" id="RHEA-COMP:10747"/>
        <dbReference type="Rhea" id="RHEA-COMP:10748"/>
        <dbReference type="ChEBI" id="CHEBI:83833"/>
        <dbReference type="ChEBI" id="CHEBI:83834"/>
        <dbReference type="EC" id="5.2.1.8"/>
    </reaction>
</comment>
<evidence type="ECO:0000256" key="10">
    <source>
        <dbReference type="RuleBase" id="RU003915"/>
    </source>
</evidence>
<comment type="similarity">
    <text evidence="3 10">Belongs to the FKBP-type PPIase family.</text>
</comment>
<dbReference type="AlphaFoldDB" id="A0A939DIR0"/>
<feature type="domain" description="PPIase FKBP-type" evidence="11">
    <location>
        <begin position="6"/>
        <end position="94"/>
    </location>
</feature>
<dbReference type="EC" id="5.2.1.8" evidence="10"/>
<comment type="subcellular location">
    <subcellularLocation>
        <location evidence="2">Cytoplasm</location>
    </subcellularLocation>
</comment>
<evidence type="ECO:0000313" key="13">
    <source>
        <dbReference type="Proteomes" id="UP000664303"/>
    </source>
</evidence>
<evidence type="ECO:0000256" key="3">
    <source>
        <dbReference type="ARBA" id="ARBA00006577"/>
    </source>
</evidence>
<dbReference type="Proteomes" id="UP000664303">
    <property type="component" value="Unassembled WGS sequence"/>
</dbReference>
<keyword evidence="13" id="KW-1185">Reference proteome</keyword>
<dbReference type="PANTHER" id="PTHR47861:SF3">
    <property type="entry name" value="FKBP-TYPE PEPTIDYL-PROLYL CIS-TRANS ISOMERASE SLYD"/>
    <property type="match status" value="1"/>
</dbReference>
<dbReference type="InterPro" id="IPR046357">
    <property type="entry name" value="PPIase_dom_sf"/>
</dbReference>
<dbReference type="InterPro" id="IPR001179">
    <property type="entry name" value="PPIase_FKBP_dom"/>
</dbReference>
<dbReference type="EMBL" id="JAFKCZ010000023">
    <property type="protein sequence ID" value="MBN7799085.1"/>
    <property type="molecule type" value="Genomic_DNA"/>
</dbReference>
<dbReference type="SUPFAM" id="SSF54534">
    <property type="entry name" value="FKBP-like"/>
    <property type="match status" value="1"/>
</dbReference>
<dbReference type="GO" id="GO:0005737">
    <property type="term" value="C:cytoplasm"/>
    <property type="evidence" value="ECO:0007669"/>
    <property type="project" value="UniProtKB-SubCell"/>
</dbReference>
<evidence type="ECO:0000256" key="6">
    <source>
        <dbReference type="ARBA" id="ARBA00023186"/>
    </source>
</evidence>
<evidence type="ECO:0000256" key="2">
    <source>
        <dbReference type="ARBA" id="ARBA00004496"/>
    </source>
</evidence>
<name>A0A939DIR0_9GAMM</name>
<evidence type="ECO:0000259" key="11">
    <source>
        <dbReference type="PROSITE" id="PS50059"/>
    </source>
</evidence>
<evidence type="ECO:0000256" key="9">
    <source>
        <dbReference type="PROSITE-ProRule" id="PRU00277"/>
    </source>
</evidence>
<dbReference type="RefSeq" id="WP_206562532.1">
    <property type="nucleotide sequence ID" value="NZ_JAFKCZ010000023.1"/>
</dbReference>
<comment type="caution">
    <text evidence="12">The sequence shown here is derived from an EMBL/GenBank/DDBJ whole genome shotgun (WGS) entry which is preliminary data.</text>
</comment>
<organism evidence="12 13">
    <name type="scientific">Parahaliea mediterranea</name>
    <dbReference type="NCBI Taxonomy" id="651086"/>
    <lineage>
        <taxon>Bacteria</taxon>
        <taxon>Pseudomonadati</taxon>
        <taxon>Pseudomonadota</taxon>
        <taxon>Gammaproteobacteria</taxon>
        <taxon>Cellvibrionales</taxon>
        <taxon>Halieaceae</taxon>
        <taxon>Parahaliea</taxon>
    </lineage>
</organism>
<dbReference type="PANTHER" id="PTHR47861">
    <property type="entry name" value="FKBP-TYPE PEPTIDYL-PROLYL CIS-TRANS ISOMERASE SLYD"/>
    <property type="match status" value="1"/>
</dbReference>
<dbReference type="Pfam" id="PF00254">
    <property type="entry name" value="FKBP_C"/>
    <property type="match status" value="1"/>
</dbReference>